<feature type="transmembrane region" description="Helical" evidence="1">
    <location>
        <begin position="41"/>
        <end position="64"/>
    </location>
</feature>
<feature type="transmembrane region" description="Helical" evidence="1">
    <location>
        <begin position="5"/>
        <end position="21"/>
    </location>
</feature>
<keyword evidence="1" id="KW-0472">Membrane</keyword>
<reference evidence="2" key="1">
    <citation type="journal article" date="2015" name="Nature">
        <title>Complex archaea that bridge the gap between prokaryotes and eukaryotes.</title>
        <authorList>
            <person name="Spang A."/>
            <person name="Saw J.H."/>
            <person name="Jorgensen S.L."/>
            <person name="Zaremba-Niedzwiedzka K."/>
            <person name="Martijn J."/>
            <person name="Lind A.E."/>
            <person name="van Eijk R."/>
            <person name="Schleper C."/>
            <person name="Guy L."/>
            <person name="Ettema T.J."/>
        </authorList>
    </citation>
    <scope>NUCLEOTIDE SEQUENCE</scope>
</reference>
<sequence>MKQWILRILICFFDSIWFYALKRGWVYVEGYPYNMEDFPYSTVVLLAFIAIDSIKLLFVLKWTTDLFEKPRYRREF</sequence>
<accession>A0A0F9V8Z5</accession>
<evidence type="ECO:0000256" key="1">
    <source>
        <dbReference type="SAM" id="Phobius"/>
    </source>
</evidence>
<proteinExistence type="predicted"/>
<dbReference type="EMBL" id="LAZR01000412">
    <property type="protein sequence ID" value="KKN70036.1"/>
    <property type="molecule type" value="Genomic_DNA"/>
</dbReference>
<keyword evidence="1" id="KW-0812">Transmembrane</keyword>
<dbReference type="AlphaFoldDB" id="A0A0F9V8Z5"/>
<evidence type="ECO:0000313" key="2">
    <source>
        <dbReference type="EMBL" id="KKN70036.1"/>
    </source>
</evidence>
<protein>
    <submittedName>
        <fullName evidence="2">Uncharacterized protein</fullName>
    </submittedName>
</protein>
<comment type="caution">
    <text evidence="2">The sequence shown here is derived from an EMBL/GenBank/DDBJ whole genome shotgun (WGS) entry which is preliminary data.</text>
</comment>
<name>A0A0F9V8Z5_9ZZZZ</name>
<keyword evidence="1" id="KW-1133">Transmembrane helix</keyword>
<gene>
    <name evidence="2" type="ORF">LCGC14_0434830</name>
</gene>
<organism evidence="2">
    <name type="scientific">marine sediment metagenome</name>
    <dbReference type="NCBI Taxonomy" id="412755"/>
    <lineage>
        <taxon>unclassified sequences</taxon>
        <taxon>metagenomes</taxon>
        <taxon>ecological metagenomes</taxon>
    </lineage>
</organism>